<sequence>MLPGGVKIILKHHLVQRPGAGRKNKFDMIAAQGDRSHFRQFRLCRKARSRRLRRFRRRRGRLPDGRRRGRNRRLHLRTEYIPSDQRQRAQDYGTDTLLIQIHEIYTSILKNSPAPPRNSTRDHPAKLNFHRFAPRPPTAHDRRTAPAAPDRNRRGTMADTAAAARPSGRSRPRSRAAAARQSRIPNNSA</sequence>
<comment type="caution">
    <text evidence="2">The sequence shown here is derived from an EMBL/GenBank/DDBJ whole genome shotgun (WGS) entry which is preliminary data.</text>
</comment>
<accession>A0A645EJ63</accession>
<reference evidence="2" key="1">
    <citation type="submission" date="2019-08" db="EMBL/GenBank/DDBJ databases">
        <authorList>
            <person name="Kucharzyk K."/>
            <person name="Murdoch R.W."/>
            <person name="Higgins S."/>
            <person name="Loffler F."/>
        </authorList>
    </citation>
    <scope>NUCLEOTIDE SEQUENCE</scope>
</reference>
<evidence type="ECO:0000256" key="1">
    <source>
        <dbReference type="SAM" id="MobiDB-lite"/>
    </source>
</evidence>
<name>A0A645EJ63_9ZZZZ</name>
<protein>
    <submittedName>
        <fullName evidence="2">Uncharacterized protein</fullName>
    </submittedName>
</protein>
<organism evidence="2">
    <name type="scientific">bioreactor metagenome</name>
    <dbReference type="NCBI Taxonomy" id="1076179"/>
    <lineage>
        <taxon>unclassified sequences</taxon>
        <taxon>metagenomes</taxon>
        <taxon>ecological metagenomes</taxon>
    </lineage>
</organism>
<feature type="region of interest" description="Disordered" evidence="1">
    <location>
        <begin position="110"/>
        <end position="189"/>
    </location>
</feature>
<proteinExistence type="predicted"/>
<evidence type="ECO:0000313" key="2">
    <source>
        <dbReference type="EMBL" id="MPN02065.1"/>
    </source>
</evidence>
<dbReference type="AlphaFoldDB" id="A0A645EJ63"/>
<dbReference type="EMBL" id="VSSQ01048026">
    <property type="protein sequence ID" value="MPN02065.1"/>
    <property type="molecule type" value="Genomic_DNA"/>
</dbReference>
<gene>
    <name evidence="2" type="ORF">SDC9_149278</name>
</gene>